<evidence type="ECO:0000256" key="4">
    <source>
        <dbReference type="ARBA" id="ARBA00022898"/>
    </source>
</evidence>
<comment type="cofactor">
    <cofactor evidence="1 7">
        <name>pyridoxal 5'-phosphate</name>
        <dbReference type="ChEBI" id="CHEBI:597326"/>
    </cofactor>
</comment>
<sequence length="436" mass="47588">MQVNDISRTKSAELYEKAKTYFPGGVNSPVRAFRSVYGTPLFIEKGDGSHLWDADGNEFIDFCGSWGPLILGHNHAAVRENVMRVMQKGMSFGAPTALENELAELILSNNRFIEKLRFVSSGTEAVMSAIRLARGYTKRDKILKFEGCYHGHTDSLLVKAGSGLVTFGETSSAGVPKPFADETVVIALNDEEALQKAFEDFSGQIAAVIIEPVPANNGLLLQTKDYLNYLRELCTLNGTLLIFDEVISGFRVGFEGAAGYYDIKPDIITYGKIIGGGLPVGAYGASAEIMDHISPVGSVYQAGTLSGNPVAMAAGIAQISELLQPGFYDKLNAKTADFVSDIRSHVAEKGYELEVFTIGSIFWFAFTNQVSITRADQIDPESMLKFKAMHRELINRGIYFGPSGYEVGFISAAHTQEDLERTKTAIFDSLEIVFSN</sequence>
<dbReference type="PROSITE" id="PS00600">
    <property type="entry name" value="AA_TRANSFER_CLASS_3"/>
    <property type="match status" value="1"/>
</dbReference>
<dbReference type="NCBIfam" id="TIGR00713">
    <property type="entry name" value="hemL"/>
    <property type="match status" value="1"/>
</dbReference>
<dbReference type="PANTHER" id="PTHR43713">
    <property type="entry name" value="GLUTAMATE-1-SEMIALDEHYDE 2,1-AMINOMUTASE"/>
    <property type="match status" value="1"/>
</dbReference>
<dbReference type="Gene3D" id="3.90.1150.10">
    <property type="entry name" value="Aspartate Aminotransferase, domain 1"/>
    <property type="match status" value="1"/>
</dbReference>
<dbReference type="InterPro" id="IPR049704">
    <property type="entry name" value="Aminotrans_3_PPA_site"/>
</dbReference>
<gene>
    <name evidence="7 8" type="primary">hemL</name>
    <name evidence="8" type="ORF">DYU05_15030</name>
</gene>
<dbReference type="FunFam" id="3.40.640.10:FF:000021">
    <property type="entry name" value="Glutamate-1-semialdehyde 2,1-aminomutase"/>
    <property type="match status" value="1"/>
</dbReference>
<dbReference type="GO" id="GO:0008483">
    <property type="term" value="F:transaminase activity"/>
    <property type="evidence" value="ECO:0007669"/>
    <property type="project" value="InterPro"/>
</dbReference>
<evidence type="ECO:0000256" key="7">
    <source>
        <dbReference type="HAMAP-Rule" id="MF_00375"/>
    </source>
</evidence>
<evidence type="ECO:0000256" key="6">
    <source>
        <dbReference type="ARBA" id="ARBA00023244"/>
    </source>
</evidence>
<dbReference type="GO" id="GO:0042286">
    <property type="term" value="F:glutamate-1-semialdehyde 2,1-aminomutase activity"/>
    <property type="evidence" value="ECO:0007669"/>
    <property type="project" value="UniProtKB-UniRule"/>
</dbReference>
<dbReference type="AlphaFoldDB" id="A0A3E2NR34"/>
<feature type="modified residue" description="N6-(pyridoxal phosphate)lysine" evidence="7">
    <location>
        <position position="272"/>
    </location>
</feature>
<organism evidence="8 9">
    <name type="scientific">Mucilaginibacter terrenus</name>
    <dbReference type="NCBI Taxonomy" id="2482727"/>
    <lineage>
        <taxon>Bacteria</taxon>
        <taxon>Pseudomonadati</taxon>
        <taxon>Bacteroidota</taxon>
        <taxon>Sphingobacteriia</taxon>
        <taxon>Sphingobacteriales</taxon>
        <taxon>Sphingobacteriaceae</taxon>
        <taxon>Mucilaginibacter</taxon>
    </lineage>
</organism>
<comment type="catalytic activity">
    <reaction evidence="7">
        <text>(S)-4-amino-5-oxopentanoate = 5-aminolevulinate</text>
        <dbReference type="Rhea" id="RHEA:14265"/>
        <dbReference type="ChEBI" id="CHEBI:57501"/>
        <dbReference type="ChEBI" id="CHEBI:356416"/>
        <dbReference type="EC" id="5.4.3.8"/>
    </reaction>
</comment>
<comment type="pathway">
    <text evidence="2">Porphyrin-containing compound metabolism; protoporphyrin-IX biosynthesis; 5-aminolevulinate from L-glutamyl-tRNA(Glu): step 2/2.</text>
</comment>
<reference evidence="8 9" key="1">
    <citation type="submission" date="2018-08" db="EMBL/GenBank/DDBJ databases">
        <title>Mucilaginibacter terrae sp. nov., isolated from manganese diggings.</title>
        <authorList>
            <person name="Huang Y."/>
            <person name="Zhou Z."/>
        </authorList>
    </citation>
    <scope>NUCLEOTIDE SEQUENCE [LARGE SCALE GENOMIC DNA]</scope>
    <source>
        <strain evidence="8 9">ZH6</strain>
    </source>
</reference>
<dbReference type="CDD" id="cd00610">
    <property type="entry name" value="OAT_like"/>
    <property type="match status" value="1"/>
</dbReference>
<dbReference type="InterPro" id="IPR015421">
    <property type="entry name" value="PyrdxlP-dep_Trfase_major"/>
</dbReference>
<dbReference type="GO" id="GO:0006782">
    <property type="term" value="P:protoporphyrinogen IX biosynthetic process"/>
    <property type="evidence" value="ECO:0007669"/>
    <property type="project" value="UniProtKB-UniRule"/>
</dbReference>
<name>A0A3E2NR34_9SPHI</name>
<dbReference type="EC" id="5.4.3.8" evidence="7"/>
<dbReference type="InterPro" id="IPR005814">
    <property type="entry name" value="Aminotrans_3"/>
</dbReference>
<evidence type="ECO:0000256" key="3">
    <source>
        <dbReference type="ARBA" id="ARBA00008981"/>
    </source>
</evidence>
<dbReference type="RefSeq" id="WP_117383912.1">
    <property type="nucleotide sequence ID" value="NZ_QWDE01000002.1"/>
</dbReference>
<dbReference type="SUPFAM" id="SSF53383">
    <property type="entry name" value="PLP-dependent transferases"/>
    <property type="match status" value="1"/>
</dbReference>
<dbReference type="GO" id="GO:0005737">
    <property type="term" value="C:cytoplasm"/>
    <property type="evidence" value="ECO:0007669"/>
    <property type="project" value="UniProtKB-SubCell"/>
</dbReference>
<comment type="subunit">
    <text evidence="7">Homodimer.</text>
</comment>
<keyword evidence="7" id="KW-0963">Cytoplasm</keyword>
<comment type="similarity">
    <text evidence="3 7">Belongs to the class-III pyridoxal-phosphate-dependent aminotransferase family. HemL subfamily.</text>
</comment>
<dbReference type="Gene3D" id="3.40.640.10">
    <property type="entry name" value="Type I PLP-dependent aspartate aminotransferase-like (Major domain)"/>
    <property type="match status" value="1"/>
</dbReference>
<keyword evidence="9" id="KW-1185">Reference proteome</keyword>
<evidence type="ECO:0000313" key="9">
    <source>
        <dbReference type="Proteomes" id="UP000260823"/>
    </source>
</evidence>
<dbReference type="Proteomes" id="UP000260823">
    <property type="component" value="Unassembled WGS sequence"/>
</dbReference>
<dbReference type="PANTHER" id="PTHR43713:SF3">
    <property type="entry name" value="GLUTAMATE-1-SEMIALDEHYDE 2,1-AMINOMUTASE 1, CHLOROPLASTIC-RELATED"/>
    <property type="match status" value="1"/>
</dbReference>
<keyword evidence="4 7" id="KW-0663">Pyridoxal phosphate</keyword>
<evidence type="ECO:0000313" key="8">
    <source>
        <dbReference type="EMBL" id="RFZ83443.1"/>
    </source>
</evidence>
<keyword evidence="5 7" id="KW-0413">Isomerase</keyword>
<dbReference type="GO" id="GO:0030170">
    <property type="term" value="F:pyridoxal phosphate binding"/>
    <property type="evidence" value="ECO:0007669"/>
    <property type="project" value="InterPro"/>
</dbReference>
<dbReference type="InterPro" id="IPR015424">
    <property type="entry name" value="PyrdxlP-dep_Trfase"/>
</dbReference>
<dbReference type="UniPathway" id="UPA00251">
    <property type="reaction ID" value="UER00317"/>
</dbReference>
<dbReference type="InterPro" id="IPR004639">
    <property type="entry name" value="4pyrrol_synth_GluAld_NH2Trfase"/>
</dbReference>
<dbReference type="NCBIfam" id="NF000818">
    <property type="entry name" value="PRK00062.1"/>
    <property type="match status" value="1"/>
</dbReference>
<evidence type="ECO:0000256" key="1">
    <source>
        <dbReference type="ARBA" id="ARBA00001933"/>
    </source>
</evidence>
<evidence type="ECO:0000256" key="2">
    <source>
        <dbReference type="ARBA" id="ARBA00004819"/>
    </source>
</evidence>
<accession>A0A3E2NR34</accession>
<dbReference type="InterPro" id="IPR015422">
    <property type="entry name" value="PyrdxlP-dep_Trfase_small"/>
</dbReference>
<protein>
    <recommendedName>
        <fullName evidence="7">Glutamate-1-semialdehyde 2,1-aminomutase</fullName>
        <shortName evidence="7">GSA</shortName>
        <ecNumber evidence="7">5.4.3.8</ecNumber>
    </recommendedName>
    <alternativeName>
        <fullName evidence="7">Glutamate-1-semialdehyde aminotransferase</fullName>
        <shortName evidence="7">GSA-AT</shortName>
    </alternativeName>
</protein>
<comment type="caution">
    <text evidence="8">The sequence shown here is derived from an EMBL/GenBank/DDBJ whole genome shotgun (WGS) entry which is preliminary data.</text>
</comment>
<dbReference type="HAMAP" id="MF_00375">
    <property type="entry name" value="HemL_aminotrans_3"/>
    <property type="match status" value="1"/>
</dbReference>
<evidence type="ECO:0000256" key="5">
    <source>
        <dbReference type="ARBA" id="ARBA00023235"/>
    </source>
</evidence>
<keyword evidence="6 7" id="KW-0627">Porphyrin biosynthesis</keyword>
<proteinExistence type="inferred from homology"/>
<dbReference type="EMBL" id="QWDE01000002">
    <property type="protein sequence ID" value="RFZ83443.1"/>
    <property type="molecule type" value="Genomic_DNA"/>
</dbReference>
<comment type="subcellular location">
    <subcellularLocation>
        <location evidence="7">Cytoplasm</location>
    </subcellularLocation>
</comment>
<dbReference type="Pfam" id="PF00202">
    <property type="entry name" value="Aminotran_3"/>
    <property type="match status" value="1"/>
</dbReference>
<dbReference type="OrthoDB" id="1286826at2"/>